<reference evidence="5" key="1">
    <citation type="submission" date="2023-02" db="EMBL/GenBank/DDBJ databases">
        <title>NDM-1 &amp; ACT-7 co producing ST 133 Enterobacter.</title>
        <authorList>
            <person name="Halder G."/>
            <person name="Chaudhuri B."/>
            <person name="Dutta S."/>
        </authorList>
    </citation>
    <scope>NUCLEOTIDE SEQUENCE</scope>
    <source>
        <strain evidence="5">PEER 323</strain>
    </source>
</reference>
<keyword evidence="1" id="KW-0805">Transcription regulation</keyword>
<evidence type="ECO:0000313" key="5">
    <source>
        <dbReference type="EMBL" id="MDS0022064.1"/>
    </source>
</evidence>
<proteinExistence type="predicted"/>
<evidence type="ECO:0000259" key="4">
    <source>
        <dbReference type="PROSITE" id="PS01124"/>
    </source>
</evidence>
<evidence type="ECO:0000256" key="2">
    <source>
        <dbReference type="ARBA" id="ARBA00023125"/>
    </source>
</evidence>
<dbReference type="Pfam" id="PF12833">
    <property type="entry name" value="HTH_18"/>
    <property type="match status" value="1"/>
</dbReference>
<dbReference type="InterPro" id="IPR020449">
    <property type="entry name" value="Tscrpt_reg_AraC-type_HTH"/>
</dbReference>
<keyword evidence="3" id="KW-0804">Transcription</keyword>
<dbReference type="Gene3D" id="3.40.50.880">
    <property type="match status" value="1"/>
</dbReference>
<dbReference type="InterPro" id="IPR018060">
    <property type="entry name" value="HTH_AraC"/>
</dbReference>
<dbReference type="SUPFAM" id="SSF46689">
    <property type="entry name" value="Homeodomain-like"/>
    <property type="match status" value="1"/>
</dbReference>
<protein>
    <submittedName>
        <fullName evidence="5">Helix-turn-helix domain-containing protein</fullName>
    </submittedName>
</protein>
<dbReference type="PANTHER" id="PTHR43280:SF2">
    <property type="entry name" value="HTH-TYPE TRANSCRIPTIONAL REGULATOR EXSA"/>
    <property type="match status" value="1"/>
</dbReference>
<accession>A0AAE4EB29</accession>
<dbReference type="SUPFAM" id="SSF52317">
    <property type="entry name" value="Class I glutamine amidotransferase-like"/>
    <property type="match status" value="1"/>
</dbReference>
<dbReference type="Gene3D" id="1.10.10.60">
    <property type="entry name" value="Homeodomain-like"/>
    <property type="match status" value="1"/>
</dbReference>
<dbReference type="Proteomes" id="UP001182277">
    <property type="component" value="Unassembled WGS sequence"/>
</dbReference>
<name>A0AAE4EB29_9ENTR</name>
<evidence type="ECO:0000256" key="3">
    <source>
        <dbReference type="ARBA" id="ARBA00023163"/>
    </source>
</evidence>
<dbReference type="InterPro" id="IPR029062">
    <property type="entry name" value="Class_I_gatase-like"/>
</dbReference>
<organism evidence="5 6">
    <name type="scientific">Enterobacter hormaechei subsp. steigerwaltii</name>
    <dbReference type="NCBI Taxonomy" id="299766"/>
    <lineage>
        <taxon>Bacteria</taxon>
        <taxon>Pseudomonadati</taxon>
        <taxon>Pseudomonadota</taxon>
        <taxon>Gammaproteobacteria</taxon>
        <taxon>Enterobacterales</taxon>
        <taxon>Enterobacteriaceae</taxon>
        <taxon>Enterobacter</taxon>
        <taxon>Enterobacter cloacae complex</taxon>
    </lineage>
</organism>
<dbReference type="GO" id="GO:0043565">
    <property type="term" value="F:sequence-specific DNA binding"/>
    <property type="evidence" value="ECO:0007669"/>
    <property type="project" value="InterPro"/>
</dbReference>
<dbReference type="SMART" id="SM00342">
    <property type="entry name" value="HTH_ARAC"/>
    <property type="match status" value="1"/>
</dbReference>
<dbReference type="GO" id="GO:0003700">
    <property type="term" value="F:DNA-binding transcription factor activity"/>
    <property type="evidence" value="ECO:0007669"/>
    <property type="project" value="InterPro"/>
</dbReference>
<keyword evidence="2" id="KW-0238">DNA-binding</keyword>
<dbReference type="EMBL" id="JARDRS010000037">
    <property type="protein sequence ID" value="MDS0022064.1"/>
    <property type="molecule type" value="Genomic_DNA"/>
</dbReference>
<gene>
    <name evidence="5" type="ORF">PTZ61_25660</name>
</gene>
<dbReference type="PANTHER" id="PTHR43280">
    <property type="entry name" value="ARAC-FAMILY TRANSCRIPTIONAL REGULATOR"/>
    <property type="match status" value="1"/>
</dbReference>
<dbReference type="PROSITE" id="PS01124">
    <property type="entry name" value="HTH_ARAC_FAMILY_2"/>
    <property type="match status" value="1"/>
</dbReference>
<dbReference type="InterPro" id="IPR009057">
    <property type="entry name" value="Homeodomain-like_sf"/>
</dbReference>
<dbReference type="RefSeq" id="WP_310851583.1">
    <property type="nucleotide sequence ID" value="NZ_JARDRS010000037.1"/>
</dbReference>
<feature type="domain" description="HTH araC/xylS-type" evidence="4">
    <location>
        <begin position="226"/>
        <end position="324"/>
    </location>
</feature>
<dbReference type="AlphaFoldDB" id="A0AAE4EB29"/>
<evidence type="ECO:0000256" key="1">
    <source>
        <dbReference type="ARBA" id="ARBA00023015"/>
    </source>
</evidence>
<evidence type="ECO:0000313" key="6">
    <source>
        <dbReference type="Proteomes" id="UP001182277"/>
    </source>
</evidence>
<comment type="caution">
    <text evidence="5">The sequence shown here is derived from an EMBL/GenBank/DDBJ whole genome shotgun (WGS) entry which is preliminary data.</text>
</comment>
<sequence>MPPKVKNHTKISLKLLLLPGFSLLSMSVFLEHLLSLQSSGDREKLLTFNWDLVAPDNEPVTSACGTQVKTSLTLESQEMVSGINHYLIIFGSRSGHDNEQPAFYLKPVIGKALKKRMVVAGMDHAAFHLAKTDFISEHTLAAFNAIRRSGEHYSSESIPVHTGVFTRGDIWLCTGGHAASKIAELIAQKRLERISEIKKFTTSKVMNEGEHNDARAHPSSLTTEVTSTLQFIKHNLSTRLEADAIASRFGLNRRTLDLLMTRETGRTVQQTIVYLRTDHACHLLLQKTKSLKEVAEECGFENINQFTRLFKKRTGSTPAAWRYEAYLHSSR</sequence>
<dbReference type="PRINTS" id="PR00032">
    <property type="entry name" value="HTHARAC"/>
</dbReference>